<name>A0AAD7HPM1_9AGAR</name>
<feature type="region of interest" description="Disordered" evidence="1">
    <location>
        <begin position="746"/>
        <end position="792"/>
    </location>
</feature>
<feature type="compositionally biased region" description="Basic residues" evidence="1">
    <location>
        <begin position="254"/>
        <end position="264"/>
    </location>
</feature>
<proteinExistence type="predicted"/>
<comment type="caution">
    <text evidence="3">The sequence shown here is derived from an EMBL/GenBank/DDBJ whole genome shotgun (WGS) entry which is preliminary data.</text>
</comment>
<evidence type="ECO:0000256" key="2">
    <source>
        <dbReference type="SAM" id="Phobius"/>
    </source>
</evidence>
<feature type="region of interest" description="Disordered" evidence="1">
    <location>
        <begin position="173"/>
        <end position="213"/>
    </location>
</feature>
<keyword evidence="4" id="KW-1185">Reference proteome</keyword>
<dbReference type="AlphaFoldDB" id="A0AAD7HPM1"/>
<feature type="transmembrane region" description="Helical" evidence="2">
    <location>
        <begin position="458"/>
        <end position="479"/>
    </location>
</feature>
<feature type="compositionally biased region" description="Basic residues" evidence="1">
    <location>
        <begin position="192"/>
        <end position="201"/>
    </location>
</feature>
<feature type="compositionally biased region" description="Basic and acidic residues" evidence="1">
    <location>
        <begin position="97"/>
        <end position="107"/>
    </location>
</feature>
<evidence type="ECO:0000313" key="4">
    <source>
        <dbReference type="Proteomes" id="UP001215280"/>
    </source>
</evidence>
<feature type="compositionally biased region" description="Polar residues" evidence="1">
    <location>
        <begin position="392"/>
        <end position="401"/>
    </location>
</feature>
<accession>A0AAD7HPM1</accession>
<feature type="region of interest" description="Disordered" evidence="1">
    <location>
        <begin position="231"/>
        <end position="336"/>
    </location>
</feature>
<feature type="compositionally biased region" description="Low complexity" evidence="1">
    <location>
        <begin position="128"/>
        <end position="138"/>
    </location>
</feature>
<evidence type="ECO:0000313" key="3">
    <source>
        <dbReference type="EMBL" id="KAJ7725425.1"/>
    </source>
</evidence>
<feature type="transmembrane region" description="Helical" evidence="2">
    <location>
        <begin position="586"/>
        <end position="607"/>
    </location>
</feature>
<reference evidence="3" key="1">
    <citation type="submission" date="2023-03" db="EMBL/GenBank/DDBJ databases">
        <title>Massive genome expansion in bonnet fungi (Mycena s.s.) driven by repeated elements and novel gene families across ecological guilds.</title>
        <authorList>
            <consortium name="Lawrence Berkeley National Laboratory"/>
            <person name="Harder C.B."/>
            <person name="Miyauchi S."/>
            <person name="Viragh M."/>
            <person name="Kuo A."/>
            <person name="Thoen E."/>
            <person name="Andreopoulos B."/>
            <person name="Lu D."/>
            <person name="Skrede I."/>
            <person name="Drula E."/>
            <person name="Henrissat B."/>
            <person name="Morin E."/>
            <person name="Kohler A."/>
            <person name="Barry K."/>
            <person name="LaButti K."/>
            <person name="Morin E."/>
            <person name="Salamov A."/>
            <person name="Lipzen A."/>
            <person name="Mereny Z."/>
            <person name="Hegedus B."/>
            <person name="Baldrian P."/>
            <person name="Stursova M."/>
            <person name="Weitz H."/>
            <person name="Taylor A."/>
            <person name="Grigoriev I.V."/>
            <person name="Nagy L.G."/>
            <person name="Martin F."/>
            <person name="Kauserud H."/>
        </authorList>
    </citation>
    <scope>NUCLEOTIDE SEQUENCE</scope>
    <source>
        <strain evidence="3">CBHHK188m</strain>
    </source>
</reference>
<evidence type="ECO:0000256" key="1">
    <source>
        <dbReference type="SAM" id="MobiDB-lite"/>
    </source>
</evidence>
<gene>
    <name evidence="3" type="ORF">DFH07DRAFT_252722</name>
</gene>
<dbReference type="EMBL" id="JARJLG010000228">
    <property type="protein sequence ID" value="KAJ7725425.1"/>
    <property type="molecule type" value="Genomic_DNA"/>
</dbReference>
<sequence length="866" mass="97694">MSTWEEGSARRRLSNITERTEPTPAWPPRSNSLTPSPVDDTRNAEGHRAQQDTTGQIPHHFPPWYQTRDTRGPHASPYYSGTSASPRSDFPSYGSYDRGHSSPERGHSSFYTGPDDHTRGRSRRRRNSSPNSRNAARSYHQPEVIIQSHPLPQNAPFVPVNPQSQHVPTFLSREPPVVFSQDRSPTPPSSRSTRRYWRRHSSGSPSYPYQRGEPPIIPFVPLDRSRIDIDPPVIPIPLRRQSSSSSSNSEDSHRRTRRYHRRHSSPVYASYSPGRFANYSPPHAGNEPGAYSSYAHSAYPYPRDSRPEYSRSPRRHRRSRSRSYSPHREAHYPPPPVAVYEPNSYYPDVHSTQYPSGPAPPVVIIPATRYEPPFVAVNPFGASPPRPGSPVTYYTANTSSSGHEHDRPSAESPPHPRSSGSRLSNSPPPSLPVLGPIIVMSHRRRTRRSWRHRLKHSLIFLLALVFVKLPRLIYINLLLRLPLLYFSRVTRLFEDANLSLPDIRRMAVANADQWKDGTPGALMTAWLPNDATVSPHLLNFRHSWEGFIDALLREWKTQNVVSALMLSAILTMLQIDAAAADPIARTTALLSLISALMSLLFGSMYIVRFGTMRKMYKAATWADEAQRGRTSILWNVWIMLAIPAVWLAWSIILFVTCIMAFTWRTGAADSSAASALSDNAARGLRIGVSAVLAVALIYLFLVVKTFRKYGDAMDKRWSEKVFSWAQEGRYGQIGAYPGAWQPSPLASRSISRSSPPYPSHSESPRPAPYTHYPMPGSRAHHGRESERSRDVPIVLPSPPVSFDRPFTPLQHPSIPFHAIKVMNLRYHGSGSVRTPPSLMEVLRERRILLEEWLRFTAVGPPRKILK</sequence>
<feature type="compositionally biased region" description="Basic and acidic residues" evidence="1">
    <location>
        <begin position="39"/>
        <end position="50"/>
    </location>
</feature>
<keyword evidence="2" id="KW-1133">Transmembrane helix</keyword>
<organism evidence="3 4">
    <name type="scientific">Mycena maculata</name>
    <dbReference type="NCBI Taxonomy" id="230809"/>
    <lineage>
        <taxon>Eukaryota</taxon>
        <taxon>Fungi</taxon>
        <taxon>Dikarya</taxon>
        <taxon>Basidiomycota</taxon>
        <taxon>Agaricomycotina</taxon>
        <taxon>Agaricomycetes</taxon>
        <taxon>Agaricomycetidae</taxon>
        <taxon>Agaricales</taxon>
        <taxon>Marasmiineae</taxon>
        <taxon>Mycenaceae</taxon>
        <taxon>Mycena</taxon>
    </lineage>
</organism>
<feature type="region of interest" description="Disordered" evidence="1">
    <location>
        <begin position="1"/>
        <end position="141"/>
    </location>
</feature>
<feature type="compositionally biased region" description="Low complexity" evidence="1">
    <location>
        <begin position="288"/>
        <end position="302"/>
    </location>
</feature>
<feature type="region of interest" description="Disordered" evidence="1">
    <location>
        <begin position="386"/>
        <end position="430"/>
    </location>
</feature>
<keyword evidence="2" id="KW-0812">Transmembrane</keyword>
<feature type="transmembrane region" description="Helical" evidence="2">
    <location>
        <begin position="560"/>
        <end position="580"/>
    </location>
</feature>
<keyword evidence="2" id="KW-0472">Membrane</keyword>
<protein>
    <submittedName>
        <fullName evidence="3">Uncharacterized protein</fullName>
    </submittedName>
</protein>
<feature type="compositionally biased region" description="Basic residues" evidence="1">
    <location>
        <begin position="312"/>
        <end position="321"/>
    </location>
</feature>
<feature type="transmembrane region" description="Helical" evidence="2">
    <location>
        <begin position="636"/>
        <end position="663"/>
    </location>
</feature>
<feature type="compositionally biased region" description="Low complexity" evidence="1">
    <location>
        <begin position="236"/>
        <end position="249"/>
    </location>
</feature>
<dbReference type="Proteomes" id="UP001215280">
    <property type="component" value="Unassembled WGS sequence"/>
</dbReference>
<feature type="transmembrane region" description="Helical" evidence="2">
    <location>
        <begin position="683"/>
        <end position="703"/>
    </location>
</feature>